<dbReference type="AlphaFoldDB" id="A0A4R6XTQ1"/>
<keyword evidence="1" id="KW-0812">Transmembrane</keyword>
<keyword evidence="1" id="KW-0472">Membrane</keyword>
<feature type="transmembrane region" description="Helical" evidence="1">
    <location>
        <begin position="43"/>
        <end position="63"/>
    </location>
</feature>
<feature type="transmembrane region" description="Helical" evidence="1">
    <location>
        <begin position="84"/>
        <end position="101"/>
    </location>
</feature>
<keyword evidence="1" id="KW-1133">Transmembrane helix</keyword>
<evidence type="ECO:0000313" key="2">
    <source>
        <dbReference type="EMBL" id="TDR23345.1"/>
    </source>
</evidence>
<reference evidence="2 3" key="1">
    <citation type="submission" date="2019-03" db="EMBL/GenBank/DDBJ databases">
        <title>Genomic Encyclopedia of Type Strains, Phase IV (KMG-IV): sequencing the most valuable type-strain genomes for metagenomic binning, comparative biology and taxonomic classification.</title>
        <authorList>
            <person name="Goeker M."/>
        </authorList>
    </citation>
    <scope>NUCLEOTIDE SEQUENCE [LARGE SCALE GENOMIC DNA]</scope>
    <source>
        <strain evidence="2 3">DSM 25488</strain>
    </source>
</reference>
<dbReference type="EMBL" id="SNZB01000001">
    <property type="protein sequence ID" value="TDR23345.1"/>
    <property type="molecule type" value="Genomic_DNA"/>
</dbReference>
<gene>
    <name evidence="2" type="ORF">C8D91_0205</name>
</gene>
<feature type="transmembrane region" description="Helical" evidence="1">
    <location>
        <begin position="12"/>
        <end position="31"/>
    </location>
</feature>
<comment type="caution">
    <text evidence="2">The sequence shown here is derived from an EMBL/GenBank/DDBJ whole genome shotgun (WGS) entry which is preliminary data.</text>
</comment>
<protein>
    <submittedName>
        <fullName evidence="2">Uncharacterized protein</fullName>
    </submittedName>
</protein>
<sequence length="103" mass="11539">MKSKNVVFTPLRIALIISIVVSNALAVISLFVEKSPATEALGIFAVVFIMLFVFVILLEVVWLHHRAKAITDPATLSRYRAAKIIYSLLFICGFIISYWAILK</sequence>
<organism evidence="2 3">
    <name type="scientific">Marinicella litoralis</name>
    <dbReference type="NCBI Taxonomy" id="644220"/>
    <lineage>
        <taxon>Bacteria</taxon>
        <taxon>Pseudomonadati</taxon>
        <taxon>Pseudomonadota</taxon>
        <taxon>Gammaproteobacteria</taxon>
        <taxon>Lysobacterales</taxon>
        <taxon>Marinicellaceae</taxon>
        <taxon>Marinicella</taxon>
    </lineage>
</organism>
<proteinExistence type="predicted"/>
<dbReference type="RefSeq" id="WP_099018007.1">
    <property type="nucleotide sequence ID" value="NZ_NIHB01000001.1"/>
</dbReference>
<keyword evidence="3" id="KW-1185">Reference proteome</keyword>
<evidence type="ECO:0000313" key="3">
    <source>
        <dbReference type="Proteomes" id="UP000295724"/>
    </source>
</evidence>
<evidence type="ECO:0000256" key="1">
    <source>
        <dbReference type="SAM" id="Phobius"/>
    </source>
</evidence>
<dbReference type="Proteomes" id="UP000295724">
    <property type="component" value="Unassembled WGS sequence"/>
</dbReference>
<name>A0A4R6XTQ1_9GAMM</name>
<accession>A0A4R6XTQ1</accession>